<name>A0AAD4ZHG0_PRUDU</name>
<dbReference type="AlphaFoldDB" id="A0AAD4ZHG0"/>
<protein>
    <submittedName>
        <fullName evidence="2">Uncharacterized protein</fullName>
    </submittedName>
</protein>
<evidence type="ECO:0000313" key="3">
    <source>
        <dbReference type="Proteomes" id="UP001054821"/>
    </source>
</evidence>
<dbReference type="Proteomes" id="UP001054821">
    <property type="component" value="Chromosome 2"/>
</dbReference>
<accession>A0AAD4ZHG0</accession>
<keyword evidence="3" id="KW-1185">Reference proteome</keyword>
<reference evidence="2 3" key="1">
    <citation type="journal article" date="2022" name="G3 (Bethesda)">
        <title>Whole-genome sequence and methylome profiling of the almond [Prunus dulcis (Mill.) D.A. Webb] cultivar 'Nonpareil'.</title>
        <authorList>
            <person name="D'Amico-Willman K.M."/>
            <person name="Ouma W.Z."/>
            <person name="Meulia T."/>
            <person name="Sideli G.M."/>
            <person name="Gradziel T.M."/>
            <person name="Fresnedo-Ramirez J."/>
        </authorList>
    </citation>
    <scope>NUCLEOTIDE SEQUENCE [LARGE SCALE GENOMIC DNA]</scope>
    <source>
        <strain evidence="2">Clone GOH B32 T37-40</strain>
    </source>
</reference>
<gene>
    <name evidence="2" type="ORF">L3X38_014806</name>
</gene>
<proteinExistence type="predicted"/>
<keyword evidence="1" id="KW-0732">Signal</keyword>
<feature type="chain" id="PRO_5042143335" evidence="1">
    <location>
        <begin position="28"/>
        <end position="89"/>
    </location>
</feature>
<comment type="caution">
    <text evidence="2">The sequence shown here is derived from an EMBL/GenBank/DDBJ whole genome shotgun (WGS) entry which is preliminary data.</text>
</comment>
<sequence length="89" mass="10217">MHASELTKLPLTKQLLLFPFLPLLLRSEGLVRRDKPWLQFVSNQLVGGQPWVDGDFSRFDFLNGYYCKSSRSSSIAVPSIIFSTCLYFQ</sequence>
<dbReference type="EMBL" id="JAJFAZ020000002">
    <property type="protein sequence ID" value="KAI5346927.1"/>
    <property type="molecule type" value="Genomic_DNA"/>
</dbReference>
<organism evidence="2 3">
    <name type="scientific">Prunus dulcis</name>
    <name type="common">Almond</name>
    <name type="synonym">Amygdalus dulcis</name>
    <dbReference type="NCBI Taxonomy" id="3755"/>
    <lineage>
        <taxon>Eukaryota</taxon>
        <taxon>Viridiplantae</taxon>
        <taxon>Streptophyta</taxon>
        <taxon>Embryophyta</taxon>
        <taxon>Tracheophyta</taxon>
        <taxon>Spermatophyta</taxon>
        <taxon>Magnoliopsida</taxon>
        <taxon>eudicotyledons</taxon>
        <taxon>Gunneridae</taxon>
        <taxon>Pentapetalae</taxon>
        <taxon>rosids</taxon>
        <taxon>fabids</taxon>
        <taxon>Rosales</taxon>
        <taxon>Rosaceae</taxon>
        <taxon>Amygdaloideae</taxon>
        <taxon>Amygdaleae</taxon>
        <taxon>Prunus</taxon>
    </lineage>
</organism>
<feature type="signal peptide" evidence="1">
    <location>
        <begin position="1"/>
        <end position="27"/>
    </location>
</feature>
<evidence type="ECO:0000313" key="2">
    <source>
        <dbReference type="EMBL" id="KAI5346927.1"/>
    </source>
</evidence>
<evidence type="ECO:0000256" key="1">
    <source>
        <dbReference type="SAM" id="SignalP"/>
    </source>
</evidence>